<accession>A0A8X7RGY1</accession>
<dbReference type="EMBL" id="JAAMPC010000010">
    <property type="protein sequence ID" value="KAG2289043.1"/>
    <property type="molecule type" value="Genomic_DNA"/>
</dbReference>
<evidence type="ECO:0000313" key="1">
    <source>
        <dbReference type="EMBL" id="KAG2289043.1"/>
    </source>
</evidence>
<comment type="caution">
    <text evidence="1">The sequence shown here is derived from an EMBL/GenBank/DDBJ whole genome shotgun (WGS) entry which is preliminary data.</text>
</comment>
<keyword evidence="2" id="KW-1185">Reference proteome</keyword>
<proteinExistence type="predicted"/>
<evidence type="ECO:0000313" key="2">
    <source>
        <dbReference type="Proteomes" id="UP000886595"/>
    </source>
</evidence>
<name>A0A8X7RGY1_BRACI</name>
<protein>
    <submittedName>
        <fullName evidence="1">Uncharacterized protein</fullName>
    </submittedName>
</protein>
<dbReference type="AlphaFoldDB" id="A0A8X7RGY1"/>
<reference evidence="1 2" key="1">
    <citation type="submission" date="2020-02" db="EMBL/GenBank/DDBJ databases">
        <authorList>
            <person name="Ma Q."/>
            <person name="Huang Y."/>
            <person name="Song X."/>
            <person name="Pei D."/>
        </authorList>
    </citation>
    <scope>NUCLEOTIDE SEQUENCE [LARGE SCALE GENOMIC DNA]</scope>
    <source>
        <strain evidence="1">Sxm20200214</strain>
        <tissue evidence="1">Leaf</tissue>
    </source>
</reference>
<organism evidence="1 2">
    <name type="scientific">Brassica carinata</name>
    <name type="common">Ethiopian mustard</name>
    <name type="synonym">Abyssinian cabbage</name>
    <dbReference type="NCBI Taxonomy" id="52824"/>
    <lineage>
        <taxon>Eukaryota</taxon>
        <taxon>Viridiplantae</taxon>
        <taxon>Streptophyta</taxon>
        <taxon>Embryophyta</taxon>
        <taxon>Tracheophyta</taxon>
        <taxon>Spermatophyta</taxon>
        <taxon>Magnoliopsida</taxon>
        <taxon>eudicotyledons</taxon>
        <taxon>Gunneridae</taxon>
        <taxon>Pentapetalae</taxon>
        <taxon>rosids</taxon>
        <taxon>malvids</taxon>
        <taxon>Brassicales</taxon>
        <taxon>Brassicaceae</taxon>
        <taxon>Brassiceae</taxon>
        <taxon>Brassica</taxon>
    </lineage>
</organism>
<gene>
    <name evidence="1" type="ORF">Bca52824_048647</name>
</gene>
<dbReference type="Proteomes" id="UP000886595">
    <property type="component" value="Unassembled WGS sequence"/>
</dbReference>
<sequence>MEAPVNGGSNSNCPKRRKSAIVIRESRVEGLSLNGSKRREAKLVWKNCCLAGNPSLYKFSEQVLEQNFDRREVEAPRGVEPSRTKRNHLEEKKMKGNQGNAIPFLTTRGAKPAKVQVGLLTAGQLVASGQFPLSEPRKVASLLLLRLVLCVELILEVRSSNYEGNLLQAIVVNKGMNLWKEGIKEWMCRGGTREQEECSLVASIERKAAVPSLLALLQAPENCFDFDGWISST</sequence>
<dbReference type="OrthoDB" id="1751980at2759"/>